<feature type="signal peptide" evidence="3">
    <location>
        <begin position="1"/>
        <end position="23"/>
    </location>
</feature>
<proteinExistence type="predicted"/>
<accession>A0A1T4W3L1</accession>
<dbReference type="SUPFAM" id="SSF109998">
    <property type="entry name" value="Triger factor/SurA peptide-binding domain-like"/>
    <property type="match status" value="1"/>
</dbReference>
<dbReference type="InterPro" id="IPR046357">
    <property type="entry name" value="PPIase_dom_sf"/>
</dbReference>
<dbReference type="InterPro" id="IPR000297">
    <property type="entry name" value="PPIase_PpiC"/>
</dbReference>
<feature type="chain" id="PRO_5013137670" evidence="3">
    <location>
        <begin position="24"/>
        <end position="312"/>
    </location>
</feature>
<gene>
    <name evidence="5" type="ORF">SAMN02745702_01530</name>
</gene>
<evidence type="ECO:0000259" key="4">
    <source>
        <dbReference type="PROSITE" id="PS50198"/>
    </source>
</evidence>
<protein>
    <submittedName>
        <fullName evidence="5">Periplasmic chaperone for outer membrane proteins SurA</fullName>
    </submittedName>
</protein>
<dbReference type="PROSITE" id="PS50198">
    <property type="entry name" value="PPIC_PPIASE_2"/>
    <property type="match status" value="1"/>
</dbReference>
<feature type="domain" description="PpiC" evidence="4">
    <location>
        <begin position="176"/>
        <end position="266"/>
    </location>
</feature>
<dbReference type="Gene3D" id="1.10.4030.10">
    <property type="entry name" value="Porin chaperone SurA, peptide-binding domain"/>
    <property type="match status" value="1"/>
</dbReference>
<dbReference type="PANTHER" id="PTHR47637">
    <property type="entry name" value="CHAPERONE SURA"/>
    <property type="match status" value="1"/>
</dbReference>
<dbReference type="Proteomes" id="UP000189733">
    <property type="component" value="Unassembled WGS sequence"/>
</dbReference>
<dbReference type="OrthoDB" id="14196at2"/>
<keyword evidence="2" id="KW-0697">Rotamase</keyword>
<sequence>MHRSYKTILALLFVLCFSSVAWSAQVVDRIVAVVNGEIITLFDLNERIKPFLDRFQGKTLTDADKRAILQLKHQMLDGMVNNILIKQEGDRLGIQISDVEVENEVRTYKKNANLSEEDFQKQLTLEGLTRDQFKDKLKEEILRHKLLGFMVKRKVAVTKQDIQRYYDAHPEMFKQNKQLDVSLILAGSDVNLKEIRARIANGEIEFADAANTYSEGPGAGQGGRIGTLEWRDLAPEWRDVLRGVSAGNMTKIFAVQGKSALILVNGVQQAGEADLKSVEDRIYKTLYQERLEKRFQEYIGKLKENALIEIKL</sequence>
<dbReference type="SUPFAM" id="SSF54534">
    <property type="entry name" value="FKBP-like"/>
    <property type="match status" value="1"/>
</dbReference>
<keyword evidence="1 3" id="KW-0732">Signal</keyword>
<keyword evidence="6" id="KW-1185">Reference proteome</keyword>
<dbReference type="InterPro" id="IPR027304">
    <property type="entry name" value="Trigger_fact/SurA_dom_sf"/>
</dbReference>
<dbReference type="AlphaFoldDB" id="A0A1T4W3L1"/>
<evidence type="ECO:0000256" key="2">
    <source>
        <dbReference type="PROSITE-ProRule" id="PRU00278"/>
    </source>
</evidence>
<reference evidence="5 6" key="1">
    <citation type="submission" date="2017-02" db="EMBL/GenBank/DDBJ databases">
        <authorList>
            <person name="Peterson S.W."/>
        </authorList>
    </citation>
    <scope>NUCLEOTIDE SEQUENCE [LARGE SCALE GENOMIC DNA]</scope>
    <source>
        <strain evidence="5 6">DSM 18034</strain>
    </source>
</reference>
<dbReference type="STRING" id="1121442.SAMN02745702_01530"/>
<dbReference type="EMBL" id="FUYA01000004">
    <property type="protein sequence ID" value="SKA71658.1"/>
    <property type="molecule type" value="Genomic_DNA"/>
</dbReference>
<dbReference type="Pfam" id="PF13624">
    <property type="entry name" value="SurA_N_3"/>
    <property type="match status" value="1"/>
</dbReference>
<evidence type="ECO:0000256" key="3">
    <source>
        <dbReference type="SAM" id="SignalP"/>
    </source>
</evidence>
<name>A0A1T4W3L1_9BACT</name>
<evidence type="ECO:0000256" key="1">
    <source>
        <dbReference type="ARBA" id="ARBA00022729"/>
    </source>
</evidence>
<organism evidence="5 6">
    <name type="scientific">Desulfobaculum bizertense DSM 18034</name>
    <dbReference type="NCBI Taxonomy" id="1121442"/>
    <lineage>
        <taxon>Bacteria</taxon>
        <taxon>Pseudomonadati</taxon>
        <taxon>Thermodesulfobacteriota</taxon>
        <taxon>Desulfovibrionia</taxon>
        <taxon>Desulfovibrionales</taxon>
        <taxon>Desulfovibrionaceae</taxon>
        <taxon>Desulfobaculum</taxon>
    </lineage>
</organism>
<dbReference type="PANTHER" id="PTHR47637:SF1">
    <property type="entry name" value="CHAPERONE SURA"/>
    <property type="match status" value="1"/>
</dbReference>
<dbReference type="InterPro" id="IPR050280">
    <property type="entry name" value="OMP_Chaperone_SurA"/>
</dbReference>
<keyword evidence="2" id="KW-0413">Isomerase</keyword>
<evidence type="ECO:0000313" key="5">
    <source>
        <dbReference type="EMBL" id="SKA71658.1"/>
    </source>
</evidence>
<dbReference type="RefSeq" id="WP_078684810.1">
    <property type="nucleotide sequence ID" value="NZ_FUYA01000004.1"/>
</dbReference>
<dbReference type="GO" id="GO:0003755">
    <property type="term" value="F:peptidyl-prolyl cis-trans isomerase activity"/>
    <property type="evidence" value="ECO:0007669"/>
    <property type="project" value="UniProtKB-KW"/>
</dbReference>
<evidence type="ECO:0000313" key="6">
    <source>
        <dbReference type="Proteomes" id="UP000189733"/>
    </source>
</evidence>
<dbReference type="Pfam" id="PF13145">
    <property type="entry name" value="Rotamase_2"/>
    <property type="match status" value="1"/>
</dbReference>
<dbReference type="Gene3D" id="3.10.50.40">
    <property type="match status" value="1"/>
</dbReference>